<feature type="compositionally biased region" description="Basic and acidic residues" evidence="4">
    <location>
        <begin position="242"/>
        <end position="251"/>
    </location>
</feature>
<dbReference type="Pfam" id="PF00379">
    <property type="entry name" value="Chitin_bind_4"/>
    <property type="match status" value="1"/>
</dbReference>
<evidence type="ECO:0000256" key="3">
    <source>
        <dbReference type="PROSITE-ProRule" id="PRU00497"/>
    </source>
</evidence>
<dbReference type="GO" id="GO:0042302">
    <property type="term" value="F:structural constituent of cuticle"/>
    <property type="evidence" value="ECO:0007669"/>
    <property type="project" value="UniProtKB-UniRule"/>
</dbReference>
<sequence>MIVKAIVVTIIFSIGILSGVNGASYSNVYVERDIAPRGYYRYGAPYTALADPRISQITSLPAITEYGAPCGSPCVFPAQAVSSVVAPVNPSPNVIAYSAPVPSVPVLVTPPKEAANGYEYSYAVYDESTGDHKAQRELSDGSVVRGEYSFIQPDGYVREVQYVADDVSGFNAVVKNFLPATVEVKKKIEPVVKVESSPPLTFDCHEIKSESIKQGSNENSEAITEQLLKIHENLHKEISKEISAENSKEINTEPVTQAVSEEDSKASSNEQKQSAEVNSKEQTQSKEGSGEVTENKSKEEQEIKPEPSEGQSSNGSEEKSKENLQAEPEHSKEESGEKSKEENSSSKESAPKSEEKDDSASKPASNESTEESVSKESKEELKEKPKKKATEEKSSENGKNKETFELLKPPQEGVVPYHDIIRCIQAAMRRSYGVPSAINEDHSPLTYIVLNKPC</sequence>
<keyword evidence="7" id="KW-1185">Reference proteome</keyword>
<dbReference type="InterPro" id="IPR051217">
    <property type="entry name" value="Insect_Cuticle_Struc_Prot"/>
</dbReference>
<dbReference type="PANTHER" id="PTHR12236">
    <property type="entry name" value="STRUCTURAL CONTITUENT OF CUTICLE"/>
    <property type="match status" value="1"/>
</dbReference>
<evidence type="ECO:0000256" key="5">
    <source>
        <dbReference type="SAM" id="SignalP"/>
    </source>
</evidence>
<organism evidence="6 7">
    <name type="scientific">Helicoverpa armigera</name>
    <name type="common">Cotton bollworm</name>
    <name type="synonym">Heliothis armigera</name>
    <dbReference type="NCBI Taxonomy" id="29058"/>
    <lineage>
        <taxon>Eukaryota</taxon>
        <taxon>Metazoa</taxon>
        <taxon>Ecdysozoa</taxon>
        <taxon>Arthropoda</taxon>
        <taxon>Hexapoda</taxon>
        <taxon>Insecta</taxon>
        <taxon>Pterygota</taxon>
        <taxon>Neoptera</taxon>
        <taxon>Endopterygota</taxon>
        <taxon>Lepidoptera</taxon>
        <taxon>Glossata</taxon>
        <taxon>Ditrysia</taxon>
        <taxon>Noctuoidea</taxon>
        <taxon>Noctuidae</taxon>
        <taxon>Heliothinae</taxon>
        <taxon>Helicoverpa</taxon>
    </lineage>
</organism>
<dbReference type="PANTHER" id="PTHR12236:SF75">
    <property type="entry name" value="CUTICULAR PROTEIN 62BB, ISOFORM A"/>
    <property type="match status" value="1"/>
</dbReference>
<feature type="signal peptide" evidence="5">
    <location>
        <begin position="1"/>
        <end position="22"/>
    </location>
</feature>
<evidence type="ECO:0000313" key="7">
    <source>
        <dbReference type="Proteomes" id="UP000249218"/>
    </source>
</evidence>
<dbReference type="GO" id="GO:0031012">
    <property type="term" value="C:extracellular matrix"/>
    <property type="evidence" value="ECO:0007669"/>
    <property type="project" value="TreeGrafter"/>
</dbReference>
<dbReference type="PRINTS" id="PR00947">
    <property type="entry name" value="CUTICLE"/>
</dbReference>
<keyword evidence="1 3" id="KW-0193">Cuticle</keyword>
<accession>A0A2W1C495</accession>
<dbReference type="GO" id="GO:0005615">
    <property type="term" value="C:extracellular space"/>
    <property type="evidence" value="ECO:0007669"/>
    <property type="project" value="TreeGrafter"/>
</dbReference>
<dbReference type="InterPro" id="IPR031311">
    <property type="entry name" value="CHIT_BIND_RR_consensus"/>
</dbReference>
<keyword evidence="2 5" id="KW-0732">Signal</keyword>
<dbReference type="OrthoDB" id="7488025at2759"/>
<proteinExistence type="predicted"/>
<feature type="compositionally biased region" description="Basic and acidic residues" evidence="4">
    <location>
        <begin position="293"/>
        <end position="307"/>
    </location>
</feature>
<dbReference type="Proteomes" id="UP000249218">
    <property type="component" value="Unassembled WGS sequence"/>
</dbReference>
<evidence type="ECO:0000256" key="1">
    <source>
        <dbReference type="ARBA" id="ARBA00022460"/>
    </source>
</evidence>
<gene>
    <name evidence="6" type="primary">HaOG216944</name>
    <name evidence="6" type="ORF">B5X24_HaOG216944</name>
</gene>
<feature type="compositionally biased region" description="Polar residues" evidence="4">
    <location>
        <begin position="266"/>
        <end position="287"/>
    </location>
</feature>
<evidence type="ECO:0000313" key="6">
    <source>
        <dbReference type="EMBL" id="PZC78993.1"/>
    </source>
</evidence>
<dbReference type="PROSITE" id="PS51155">
    <property type="entry name" value="CHIT_BIND_RR_2"/>
    <property type="match status" value="1"/>
</dbReference>
<evidence type="ECO:0000256" key="4">
    <source>
        <dbReference type="SAM" id="MobiDB-lite"/>
    </source>
</evidence>
<reference evidence="6 7" key="1">
    <citation type="journal article" date="2017" name="BMC Biol.">
        <title>Genomic innovations, transcriptional plasticity and gene loss underlying the evolution and divergence of two highly polyphagous and invasive Helicoverpa pest species.</title>
        <authorList>
            <person name="Pearce S.L."/>
            <person name="Clarke D.F."/>
            <person name="East P.D."/>
            <person name="Elfekih S."/>
            <person name="Gordon K.H."/>
            <person name="Jermiin L.S."/>
            <person name="McGaughran A."/>
            <person name="Oakeshott J.G."/>
            <person name="Papanikolaou A."/>
            <person name="Perera O.P."/>
            <person name="Rane R.V."/>
            <person name="Richards S."/>
            <person name="Tay W.T."/>
            <person name="Walsh T.K."/>
            <person name="Anderson A."/>
            <person name="Anderson C.J."/>
            <person name="Asgari S."/>
            <person name="Board P.G."/>
            <person name="Bretschneider A."/>
            <person name="Campbell P.M."/>
            <person name="Chertemps T."/>
            <person name="Christeller J.T."/>
            <person name="Coppin C.W."/>
            <person name="Downes S.J."/>
            <person name="Duan G."/>
            <person name="Farnsworth C.A."/>
            <person name="Good R.T."/>
            <person name="Han L.B."/>
            <person name="Han Y.C."/>
            <person name="Hatje K."/>
            <person name="Horne I."/>
            <person name="Huang Y.P."/>
            <person name="Hughes D.S."/>
            <person name="Jacquin-Joly E."/>
            <person name="James W."/>
            <person name="Jhangiani S."/>
            <person name="Kollmar M."/>
            <person name="Kuwar S.S."/>
            <person name="Li S."/>
            <person name="Liu N.Y."/>
            <person name="Maibeche M.T."/>
            <person name="Miller J.R."/>
            <person name="Montagne N."/>
            <person name="Perry T."/>
            <person name="Qu J."/>
            <person name="Song S.V."/>
            <person name="Sutton G.G."/>
            <person name="Vogel H."/>
            <person name="Walenz B.P."/>
            <person name="Xu W."/>
            <person name="Zhang H.J."/>
            <person name="Zou Z."/>
            <person name="Batterham P."/>
            <person name="Edwards O.R."/>
            <person name="Feyereisen R."/>
            <person name="Gibbs R.A."/>
            <person name="Heckel D.G."/>
            <person name="McGrath A."/>
            <person name="Robin C."/>
            <person name="Scherer S.E."/>
            <person name="Worley K.C."/>
            <person name="Wu Y.D."/>
        </authorList>
    </citation>
    <scope>NUCLEOTIDE SEQUENCE [LARGE SCALE GENOMIC DNA]</scope>
    <source>
        <strain evidence="6">Harm_GR_Male_#8</strain>
        <tissue evidence="6">Whole organism</tissue>
    </source>
</reference>
<evidence type="ECO:0000256" key="2">
    <source>
        <dbReference type="ARBA" id="ARBA00022729"/>
    </source>
</evidence>
<feature type="region of interest" description="Disordered" evidence="4">
    <location>
        <begin position="242"/>
        <end position="407"/>
    </location>
</feature>
<dbReference type="EMBL" id="KZ149892">
    <property type="protein sequence ID" value="PZC78993.1"/>
    <property type="molecule type" value="Genomic_DNA"/>
</dbReference>
<dbReference type="InterPro" id="IPR000618">
    <property type="entry name" value="Insect_cuticle"/>
</dbReference>
<dbReference type="PROSITE" id="PS00233">
    <property type="entry name" value="CHIT_BIND_RR_1"/>
    <property type="match status" value="1"/>
</dbReference>
<feature type="chain" id="PRO_5016087065" evidence="5">
    <location>
        <begin position="23"/>
        <end position="454"/>
    </location>
</feature>
<name>A0A2W1C495_HELAM</name>
<protein>
    <submittedName>
        <fullName evidence="6">Uncharacterized protein</fullName>
    </submittedName>
</protein>
<feature type="compositionally biased region" description="Basic and acidic residues" evidence="4">
    <location>
        <begin position="372"/>
        <end position="405"/>
    </location>
</feature>
<feature type="compositionally biased region" description="Basic and acidic residues" evidence="4">
    <location>
        <begin position="316"/>
        <end position="360"/>
    </location>
</feature>
<dbReference type="AlphaFoldDB" id="A0A2W1C495"/>